<keyword evidence="5" id="KW-1185">Reference proteome</keyword>
<evidence type="ECO:0000256" key="1">
    <source>
        <dbReference type="ARBA" id="ARBA00023242"/>
    </source>
</evidence>
<dbReference type="Gene3D" id="4.10.240.10">
    <property type="entry name" value="Zn(2)-C6 fungal-type DNA-binding domain"/>
    <property type="match status" value="1"/>
</dbReference>
<dbReference type="EMBL" id="KV875103">
    <property type="protein sequence ID" value="OIW24477.1"/>
    <property type="molecule type" value="Genomic_DNA"/>
</dbReference>
<dbReference type="OrthoDB" id="4356994at2759"/>
<dbReference type="GO" id="GO:0000981">
    <property type="term" value="F:DNA-binding transcription factor activity, RNA polymerase II-specific"/>
    <property type="evidence" value="ECO:0007669"/>
    <property type="project" value="InterPro"/>
</dbReference>
<feature type="domain" description="Zn(2)-C6 fungal-type" evidence="3">
    <location>
        <begin position="16"/>
        <end position="46"/>
    </location>
</feature>
<dbReference type="Pfam" id="PF00172">
    <property type="entry name" value="Zn_clus"/>
    <property type="match status" value="1"/>
</dbReference>
<proteinExistence type="predicted"/>
<organism evidence="4 5">
    <name type="scientific">Coniochaeta ligniaria NRRL 30616</name>
    <dbReference type="NCBI Taxonomy" id="1408157"/>
    <lineage>
        <taxon>Eukaryota</taxon>
        <taxon>Fungi</taxon>
        <taxon>Dikarya</taxon>
        <taxon>Ascomycota</taxon>
        <taxon>Pezizomycotina</taxon>
        <taxon>Sordariomycetes</taxon>
        <taxon>Sordariomycetidae</taxon>
        <taxon>Coniochaetales</taxon>
        <taxon>Coniochaetaceae</taxon>
        <taxon>Coniochaeta</taxon>
    </lineage>
</organism>
<dbReference type="SMART" id="SM00066">
    <property type="entry name" value="GAL4"/>
    <property type="match status" value="1"/>
</dbReference>
<dbReference type="CDD" id="cd00067">
    <property type="entry name" value="GAL4"/>
    <property type="match status" value="1"/>
</dbReference>
<gene>
    <name evidence="4" type="ORF">CONLIGDRAFT_718415</name>
</gene>
<dbReference type="PROSITE" id="PS50048">
    <property type="entry name" value="ZN2_CY6_FUNGAL_2"/>
    <property type="match status" value="1"/>
</dbReference>
<dbReference type="PANTHER" id="PTHR37534:SF46">
    <property type="entry name" value="ZN(II)2CYS6 TRANSCRIPTION FACTOR (EUROFUNG)"/>
    <property type="match status" value="1"/>
</dbReference>
<dbReference type="InterPro" id="IPR001138">
    <property type="entry name" value="Zn2Cys6_DnaBD"/>
</dbReference>
<name>A0A1J7IAJ5_9PEZI</name>
<dbReference type="InParanoid" id="A0A1J7IAJ5"/>
<dbReference type="Proteomes" id="UP000182658">
    <property type="component" value="Unassembled WGS sequence"/>
</dbReference>
<dbReference type="GO" id="GO:0008270">
    <property type="term" value="F:zinc ion binding"/>
    <property type="evidence" value="ECO:0007669"/>
    <property type="project" value="InterPro"/>
</dbReference>
<feature type="compositionally biased region" description="Low complexity" evidence="2">
    <location>
        <begin position="76"/>
        <end position="93"/>
    </location>
</feature>
<evidence type="ECO:0000313" key="4">
    <source>
        <dbReference type="EMBL" id="OIW24477.1"/>
    </source>
</evidence>
<dbReference type="STRING" id="1408157.A0A1J7IAJ5"/>
<dbReference type="SUPFAM" id="SSF57701">
    <property type="entry name" value="Zn2/Cys6 DNA-binding domain"/>
    <property type="match status" value="1"/>
</dbReference>
<dbReference type="AlphaFoldDB" id="A0A1J7IAJ5"/>
<feature type="region of interest" description="Disordered" evidence="2">
    <location>
        <begin position="48"/>
        <end position="93"/>
    </location>
</feature>
<evidence type="ECO:0000256" key="2">
    <source>
        <dbReference type="SAM" id="MobiDB-lite"/>
    </source>
</evidence>
<keyword evidence="1" id="KW-0539">Nucleus</keyword>
<reference evidence="4 5" key="1">
    <citation type="submission" date="2016-10" db="EMBL/GenBank/DDBJ databases">
        <title>Draft genome sequence of Coniochaeta ligniaria NRRL30616, a lignocellulolytic fungus for bioabatement of inhibitors in plant biomass hydrolysates.</title>
        <authorList>
            <consortium name="DOE Joint Genome Institute"/>
            <person name="Jimenez D.J."/>
            <person name="Hector R.E."/>
            <person name="Riley R."/>
            <person name="Sun H."/>
            <person name="Grigoriev I.V."/>
            <person name="Van Elsas J.D."/>
            <person name="Nichols N.N."/>
        </authorList>
    </citation>
    <scope>NUCLEOTIDE SEQUENCE [LARGE SCALE GENOMIC DNA]</scope>
    <source>
        <strain evidence="4 5">NRRL 30616</strain>
    </source>
</reference>
<evidence type="ECO:0000313" key="5">
    <source>
        <dbReference type="Proteomes" id="UP000182658"/>
    </source>
</evidence>
<sequence>MNSRKESTRTKRSNNGCLTCVQAKVKCPENRPRCQRCSRMGKECNWPGPRLSLRERRRGHGPLKNRESFKPRPIQPLTTTTPSPSDDGVPSPDLLLASSYSSPDFELSCPSAAVQPSLTSVPAPLSTRHIPSSCSVLFGPLEQDALYFYENVFATLSPKSFLWSSLAILLRYGYDHAMIMHLLLASCLGQMSQGRADEATRRATRSHFEAGTRLLIASLRAEKPDHCQSIMAFWLVQLTYASIWDRKASLAMDKLSISITQYVKKHHLLDLILDKDHLRGGSVRDSGGLCQSPSSAVRSVLARFLLFAAYEDLDAEFCDSGGYLSSLVLTGDEIAERVFVCSQSSQSQFFGATYPLEELMDDVERSTPLELHVYANVALGQLNRIRKRGCPTVEQLESLRSHLQAVKQRYLSIFHLAETPHTEGKGLMITTYNIIAHFNAVLICILNAMVPLSGDQDVAQELEAAKQGLLYCVWHSSLNGRGRPLMPRNQWPVFIAAIEADDVIHADWLLKKLGNNRYATLVRERVTYRRGTRIDGLQRRH</sequence>
<dbReference type="InterPro" id="IPR036864">
    <property type="entry name" value="Zn2-C6_fun-type_DNA-bd_sf"/>
</dbReference>
<protein>
    <recommendedName>
        <fullName evidence="3">Zn(2)-C6 fungal-type domain-containing protein</fullName>
    </recommendedName>
</protein>
<accession>A0A1J7IAJ5</accession>
<dbReference type="PANTHER" id="PTHR37534">
    <property type="entry name" value="TRANSCRIPTIONAL ACTIVATOR PROTEIN UGA3"/>
    <property type="match status" value="1"/>
</dbReference>
<evidence type="ECO:0000259" key="3">
    <source>
        <dbReference type="PROSITE" id="PS50048"/>
    </source>
</evidence>